<sequence>FRTCESVRRALQKLPPPCGVRQGCPLSPFLFNFAVDEIMRRTLEGLQNPGIQIACGENLVDLEYADDIVLMFEEEEKAQVFLDELTKVIPSFGLFAKVLRSRDIEVGAADVLRKIQRKCGRFTPRILGHPIKLPALFTAVVVRGGYRMVCDKRLWSDVASELQLPDGCTNAGIGLRRIYHQFLIKVEFEEYPSLTENYLAQNYTEFPSDPVDGDSICPQATSVERNLGIAHPDGISHSSHSNHYSYADTLDGIGRGSYRGLSAIQDPSWQPPSMSIRLSEFSEGASGSDRTGYIGGSGLNDPTRLRDLTELRLAELALESGLPNEVDVALNSLLALSISPSPTGVATCIRLSHCKNLLSLLLATVGVYDDSSTSFVICDPIWRQQNQLDFLRVMQQVQDNDTRPKAVTLSWWSGFCAAIILWAMLAGTQFLQVNHARRVNWEQPDEERRVLVLQAVVLQGGLELRQVSVTEEYQADLVRKLRETHGHMDDEDCLENERKRVKEAMLSDFRTVCPTHLTRLYEHWISWISADLIAARMTIPGTSDYDGARRSLKHWIITSLKNDRERERILKAQEMEEAFASGNSSDPFQLIRSTGQKKAGVNEIICEKDGTAIQSLNRRIERTDDSVRHASVLRAASARHTVPTSSGISKSVLKPRHPVYLAAFNVRTLKQAGQQVAFALALDSLGIDVCCVSETRIQDASTVIELAAPSVSTRFWLRNSGDPEAAAVGCARVVASVRFAWQRLKDSHKRQVDRCLFIVSAYAPTDCSSDTVKDRFYDALNALLRRAKSSDIVVVAGGMNAQVDRLNASETQLGGRHGLDSGPADPDVRRTYKNRLLESLPSAPPSDVNSYWDEIATCFHSAGNFACGTTQPGAPKHWLSDRTVALLKSRRIIPAGPEHNRVGRAIRRQVKLIRATGPRKPPVSETIKHQNGTTISNKEECLHRWAEYFEQQLSWPPADTRLEPTGELEPWTGCPLSPFLFNFVIDEIVRRTLEGLQNPGVQIASEENLVDLEYADDIVLMFEEEEKAQVFLDELTKVIPSFDIDKSDEGPSSTLTTLFAPVMQYPCKIDSPCTLQAAAEETLEASRVLLVATVLVNLITAPPGGEPTGNHHHHHSAEDDDDEATYDVYNPRSLSPCCTPLSTWRENARFIAASPTAVRFAFLCAYAEHSGVRQLGLQILSSLRFPLDPPPYSWSINCPLEWTPLVHEGCHLGDLTLTFISRCIMDSPDRMSLIGGLNFLANLATVPNRANEASLLNGLPSAIWPRLAQLICLPDLNVLMQRAPPIVLTSSNTPYSHQPVRPSSTVRVQNQSAEWTIQRHQPPPYYFSVGQRRPATPPLHLIKPNVQMSPNRPLQPRPIMPARTNIRHPPTACEPEPCIPPPNHVTANHRAPNASINCTGLITLLASPSTALPTIPALAAPTSTTLCTVNYSPATFTSPPIKTSTNTSPPPSLSELTDRLQMPPPSLPPPSALRRSSKLSQSRSLMSPSSPNSKTPNHSPRSYLPNLPSTNPQQKQEESSGDRPYFHSNQEVLQSESVSDQTGEHAPEVVAVDLMVCSTTSETIKTESASSSSNDGYKHSPPLASLEASKQRLKPDEAEGQLDANTLFNGKEGKLEDDVSDISEPDPKLSTPTSDKLSSPSGYQVNGLKPGLLQAAVDAIDDKMKSLKKSSMDMSDCLRNGFDDKRGDTMCDPKNNGLEDVRRKTRSAASMKEPIMNGHLEDPADKPCAAHPCSPDRLVNGTVSSDSDPSSGNSGSDNSENESSPPNQRPAVRRYHRLLKRRRRLGIRSRWLQLKRRRDTTHSTSKEAPATSTSNENQKNTSPLKPLPLQMDPLPNSVLGPAWKPTWCPTTRTNVALTVPLSSAAERTPSHSDSILTQSKGNGHLTTPSNPDEHSSLAYRSPKYICAWETCSSSFAEKHEVSTHVYVSHLMGDLLTKSSPTAVRRCCRWRDCKSASLARAPFALLTHVLDAHCTTALDMQPERVSPPSVSDSHGIKRIPSPASSCPSSTVNLHHMHTTAPNDPGTPGDQSAWSIIRSIEMRQMQHDLWTAQHHFMSANPHCRPPFPPPPPLPPQLLPPREGPVTKHLRVSAALVLRNFVTYLEEARTWLKSELPLLSELLMGCSPNEGGLRTNDACSIIAQCLMICTRNDPMLGRKRPFLQCRVFPPMDYPSRVSIPQYQSTMRGPAPTPNQYQHPYSPHRSSVSYPSLRIPIIDNVDLDAQNM</sequence>
<evidence type="ECO:0000256" key="1">
    <source>
        <dbReference type="ARBA" id="ARBA00023015"/>
    </source>
</evidence>
<proteinExistence type="predicted"/>
<evidence type="ECO:0000313" key="7">
    <source>
        <dbReference type="EMBL" id="KER29508.1"/>
    </source>
</evidence>
<dbReference type="KEGG" id="ovi:T265_13355"/>
<feature type="compositionally biased region" description="Polar residues" evidence="4">
    <location>
        <begin position="1564"/>
        <end position="1575"/>
    </location>
</feature>
<name>A0A074ZQ04_OPIVI</name>
<dbReference type="Gene3D" id="1.10.150.60">
    <property type="entry name" value="ARID DNA-binding domain"/>
    <property type="match status" value="1"/>
</dbReference>
<feature type="compositionally biased region" description="Polar residues" evidence="4">
    <location>
        <begin position="1630"/>
        <end position="1644"/>
    </location>
</feature>
<feature type="compositionally biased region" description="Polar residues" evidence="4">
    <location>
        <begin position="1810"/>
        <end position="1823"/>
    </location>
</feature>
<dbReference type="OrthoDB" id="1938591at2759"/>
<dbReference type="SMART" id="SM01014">
    <property type="entry name" value="ARID"/>
    <property type="match status" value="1"/>
</dbReference>
<feature type="domain" description="Reverse transcriptase" evidence="5">
    <location>
        <begin position="1"/>
        <end position="142"/>
    </location>
</feature>
<dbReference type="InterPro" id="IPR052406">
    <property type="entry name" value="Chromatin_Remodeling_Comp"/>
</dbReference>
<accession>A0A074ZQ04</accession>
<evidence type="ECO:0000259" key="5">
    <source>
        <dbReference type="PROSITE" id="PS50878"/>
    </source>
</evidence>
<gene>
    <name evidence="7" type="ORF">T265_13355</name>
</gene>
<feature type="compositionally biased region" description="Low complexity" evidence="4">
    <location>
        <begin position="1472"/>
        <end position="1493"/>
    </location>
</feature>
<feature type="compositionally biased region" description="Low complexity" evidence="4">
    <location>
        <begin position="1437"/>
        <end position="1447"/>
    </location>
</feature>
<dbReference type="PROSITE" id="PS00028">
    <property type="entry name" value="ZINC_FINGER_C2H2_1"/>
    <property type="match status" value="1"/>
</dbReference>
<dbReference type="GeneID" id="20327522"/>
<reference evidence="7 8" key="1">
    <citation type="submission" date="2013-11" db="EMBL/GenBank/DDBJ databases">
        <title>Opisthorchis viverrini - life in the bile duct.</title>
        <authorList>
            <person name="Young N.D."/>
            <person name="Nagarajan N."/>
            <person name="Lin S.J."/>
            <person name="Korhonen P.K."/>
            <person name="Jex A.R."/>
            <person name="Hall R.S."/>
            <person name="Safavi-Hemami H."/>
            <person name="Kaewkong W."/>
            <person name="Bertrand D."/>
            <person name="Gao S."/>
            <person name="Seet Q."/>
            <person name="Wongkham S."/>
            <person name="Teh B.T."/>
            <person name="Wongkham C."/>
            <person name="Intapan P.M."/>
            <person name="Maleewong W."/>
            <person name="Yang X."/>
            <person name="Hu M."/>
            <person name="Wang Z."/>
            <person name="Hofmann A."/>
            <person name="Sternberg P.W."/>
            <person name="Tan P."/>
            <person name="Wang J."/>
            <person name="Gasser R.B."/>
        </authorList>
    </citation>
    <scope>NUCLEOTIDE SEQUENCE [LARGE SCALE GENOMIC DNA]</scope>
</reference>
<feature type="compositionally biased region" description="Polar residues" evidence="4">
    <location>
        <begin position="2001"/>
        <end position="2011"/>
    </location>
</feature>
<evidence type="ECO:0000256" key="3">
    <source>
        <dbReference type="ARBA" id="ARBA00023242"/>
    </source>
</evidence>
<evidence type="ECO:0000256" key="4">
    <source>
        <dbReference type="SAM" id="MobiDB-lite"/>
    </source>
</evidence>
<dbReference type="Proteomes" id="UP000054324">
    <property type="component" value="Unassembled WGS sequence"/>
</dbReference>
<evidence type="ECO:0000313" key="8">
    <source>
        <dbReference type="Proteomes" id="UP000054324"/>
    </source>
</evidence>
<feature type="region of interest" description="Disordered" evidence="4">
    <location>
        <begin position="1102"/>
        <end position="1125"/>
    </location>
</feature>
<dbReference type="RefSeq" id="XP_009166759.1">
    <property type="nucleotide sequence ID" value="XM_009168495.1"/>
</dbReference>
<feature type="compositionally biased region" description="Polar residues" evidence="4">
    <location>
        <begin position="2190"/>
        <end position="2204"/>
    </location>
</feature>
<dbReference type="SUPFAM" id="SSF46774">
    <property type="entry name" value="ARID-like"/>
    <property type="match status" value="1"/>
</dbReference>
<keyword evidence="1" id="KW-0805">Transcription regulation</keyword>
<dbReference type="STRING" id="6198.A0A074ZQ04"/>
<feature type="compositionally biased region" description="Basic and acidic residues" evidence="4">
    <location>
        <begin position="1515"/>
        <end position="1525"/>
    </location>
</feature>
<dbReference type="PROSITE" id="PS50878">
    <property type="entry name" value="RT_POL"/>
    <property type="match status" value="1"/>
</dbReference>
<dbReference type="Pfam" id="PF01388">
    <property type="entry name" value="ARID"/>
    <property type="match status" value="1"/>
</dbReference>
<dbReference type="InterPro" id="IPR036431">
    <property type="entry name" value="ARID_dom_sf"/>
</dbReference>
<dbReference type="GO" id="GO:0003677">
    <property type="term" value="F:DNA binding"/>
    <property type="evidence" value="ECO:0007669"/>
    <property type="project" value="InterPro"/>
</dbReference>
<feature type="non-terminal residue" evidence="7">
    <location>
        <position position="1"/>
    </location>
</feature>
<dbReference type="CTD" id="20327522"/>
<feature type="compositionally biased region" description="Polar residues" evidence="4">
    <location>
        <begin position="1871"/>
        <end position="1890"/>
    </location>
</feature>
<feature type="region of interest" description="Disordered" evidence="4">
    <location>
        <begin position="1564"/>
        <end position="1647"/>
    </location>
</feature>
<feature type="domain" description="ARID" evidence="6">
    <location>
        <begin position="75"/>
        <end position="191"/>
    </location>
</feature>
<feature type="compositionally biased region" description="Basic residues" evidence="4">
    <location>
        <begin position="1771"/>
        <end position="1799"/>
    </location>
</feature>
<feature type="region of interest" description="Disordered" evidence="4">
    <location>
        <begin position="2180"/>
        <end position="2204"/>
    </location>
</feature>
<dbReference type="EMBL" id="KL596677">
    <property type="protein sequence ID" value="KER29508.1"/>
    <property type="molecule type" value="Genomic_DNA"/>
</dbReference>
<feature type="region of interest" description="Disordered" evidence="4">
    <location>
        <begin position="1435"/>
        <end position="1525"/>
    </location>
</feature>
<dbReference type="PROSITE" id="PS51011">
    <property type="entry name" value="ARID"/>
    <property type="match status" value="1"/>
</dbReference>
<dbReference type="PANTHER" id="PTHR22970:SF14">
    <property type="entry name" value="AT-RICH INTERACTIVE DOMAIN-CONTAINING PROTEIN 2"/>
    <property type="match status" value="1"/>
</dbReference>
<dbReference type="PANTHER" id="PTHR22970">
    <property type="entry name" value="AT-RICH INTERACTIVE DOMAIN-CONTAINING PROTEIN 2"/>
    <property type="match status" value="1"/>
</dbReference>
<dbReference type="InterPro" id="IPR013087">
    <property type="entry name" value="Znf_C2H2_type"/>
</dbReference>
<dbReference type="InterPro" id="IPR036691">
    <property type="entry name" value="Endo/exonu/phosph_ase_sf"/>
</dbReference>
<organism evidence="7 8">
    <name type="scientific">Opisthorchis viverrini</name>
    <name type="common">Southeast Asian liver fluke</name>
    <dbReference type="NCBI Taxonomy" id="6198"/>
    <lineage>
        <taxon>Eukaryota</taxon>
        <taxon>Metazoa</taxon>
        <taxon>Spiralia</taxon>
        <taxon>Lophotrochozoa</taxon>
        <taxon>Platyhelminthes</taxon>
        <taxon>Trematoda</taxon>
        <taxon>Digenea</taxon>
        <taxon>Opisthorchiida</taxon>
        <taxon>Opisthorchiata</taxon>
        <taxon>Opisthorchiidae</taxon>
        <taxon>Opisthorchis</taxon>
    </lineage>
</organism>
<feature type="region of interest" description="Disordered" evidence="4">
    <location>
        <begin position="1680"/>
        <end position="1828"/>
    </location>
</feature>
<dbReference type="Pfam" id="PF00078">
    <property type="entry name" value="RVT_1"/>
    <property type="match status" value="1"/>
</dbReference>
<dbReference type="InterPro" id="IPR000477">
    <property type="entry name" value="RT_dom"/>
</dbReference>
<dbReference type="InterPro" id="IPR001606">
    <property type="entry name" value="ARID_dom"/>
</dbReference>
<evidence type="ECO:0008006" key="9">
    <source>
        <dbReference type="Google" id="ProtNLM"/>
    </source>
</evidence>
<keyword evidence="8" id="KW-1185">Reference proteome</keyword>
<keyword evidence="2" id="KW-0804">Transcription</keyword>
<feature type="compositionally biased region" description="Low complexity" evidence="4">
    <location>
        <begin position="1744"/>
        <end position="1766"/>
    </location>
</feature>
<feature type="compositionally biased region" description="Basic and acidic residues" evidence="4">
    <location>
        <begin position="1681"/>
        <end position="1702"/>
    </location>
</feature>
<feature type="compositionally biased region" description="Pro residues" evidence="4">
    <location>
        <begin position="1462"/>
        <end position="1471"/>
    </location>
</feature>
<dbReference type="SMART" id="SM00501">
    <property type="entry name" value="BRIGHT"/>
    <property type="match status" value="1"/>
</dbReference>
<feature type="region of interest" description="Disordered" evidence="4">
    <location>
        <begin position="1981"/>
        <end position="2028"/>
    </location>
</feature>
<protein>
    <recommendedName>
        <fullName evidence="9">ARID domain-containing protein</fullName>
    </recommendedName>
</protein>
<dbReference type="SUPFAM" id="SSF56219">
    <property type="entry name" value="DNase I-like"/>
    <property type="match status" value="1"/>
</dbReference>
<keyword evidence="3" id="KW-0539">Nucleus</keyword>
<evidence type="ECO:0000256" key="2">
    <source>
        <dbReference type="ARBA" id="ARBA00023163"/>
    </source>
</evidence>
<evidence type="ECO:0000259" key="6">
    <source>
        <dbReference type="PROSITE" id="PS51011"/>
    </source>
</evidence>
<feature type="region of interest" description="Disordered" evidence="4">
    <location>
        <begin position="1864"/>
        <end position="1894"/>
    </location>
</feature>
<dbReference type="Gene3D" id="3.60.10.10">
    <property type="entry name" value="Endonuclease/exonuclease/phosphatase"/>
    <property type="match status" value="1"/>
</dbReference>
<dbReference type="CDD" id="cd16100">
    <property type="entry name" value="ARID"/>
    <property type="match status" value="1"/>
</dbReference>